<name>A0A6V8H356_TALPI</name>
<protein>
    <recommendedName>
        <fullName evidence="8">Transcription factor domain-containing protein</fullName>
    </recommendedName>
</protein>
<evidence type="ECO:0000256" key="5">
    <source>
        <dbReference type="ARBA" id="ARBA00023242"/>
    </source>
</evidence>
<evidence type="ECO:0008006" key="8">
    <source>
        <dbReference type="Google" id="ProtNLM"/>
    </source>
</evidence>
<sequence>MMLSASRDGMPPFVHSSYPSQDFSDHSSLPGPLARCAGIVAMWSVKTKYNSVHIWKGIRSEQERLLHEYSEYNDWDTVAALQAMCIYVILRVLEKDEDVTDFDMPLIHTTLKVGRSVGEPEARHCKPCSAENPIPRWESWILDESIRRTLFIIIIVLSLFDTSAGVDYKACGCAEYVSGLALPGTKSMWNSRTGSEWEQEYVGSPVQSDFGGKPNQVLTFGDLLLQQNSDIEYDSDINGNLAGGGLMLDQWLARVDEVGTLVMSAAKFSEETFYR</sequence>
<evidence type="ECO:0000313" key="7">
    <source>
        <dbReference type="Proteomes" id="UP000053095"/>
    </source>
</evidence>
<dbReference type="PANTHER" id="PTHR47660">
    <property type="entry name" value="TRANSCRIPTION FACTOR WITH C2H2 AND ZN(2)-CYS(6) DNA BINDING DOMAIN (EUROFUNG)-RELATED-RELATED"/>
    <property type="match status" value="1"/>
</dbReference>
<dbReference type="GO" id="GO:0046872">
    <property type="term" value="F:metal ion binding"/>
    <property type="evidence" value="ECO:0007669"/>
    <property type="project" value="UniProtKB-KW"/>
</dbReference>
<keyword evidence="5" id="KW-0539">Nucleus</keyword>
<reference evidence="7" key="1">
    <citation type="journal article" date="2015" name="Genome Announc.">
        <title>Draft genome sequence of Talaromyces cellulolyticus strain Y-94, a source of lignocellulosic biomass-degrading enzymes.</title>
        <authorList>
            <person name="Fujii T."/>
            <person name="Koike H."/>
            <person name="Sawayama S."/>
            <person name="Yano S."/>
            <person name="Inoue H."/>
        </authorList>
    </citation>
    <scope>NUCLEOTIDE SEQUENCE [LARGE SCALE GENOMIC DNA]</scope>
    <source>
        <strain evidence="7">Y-94</strain>
    </source>
</reference>
<comment type="caution">
    <text evidence="6">The sequence shown here is derived from an EMBL/GenBank/DDBJ whole genome shotgun (WGS) entry which is preliminary data.</text>
</comment>
<organism evidence="6 7">
    <name type="scientific">Talaromyces pinophilus</name>
    <name type="common">Penicillium pinophilum</name>
    <dbReference type="NCBI Taxonomy" id="128442"/>
    <lineage>
        <taxon>Eukaryota</taxon>
        <taxon>Fungi</taxon>
        <taxon>Dikarya</taxon>
        <taxon>Ascomycota</taxon>
        <taxon>Pezizomycotina</taxon>
        <taxon>Eurotiomycetes</taxon>
        <taxon>Eurotiomycetidae</taxon>
        <taxon>Eurotiales</taxon>
        <taxon>Trichocomaceae</taxon>
        <taxon>Talaromyces</taxon>
        <taxon>Talaromyces sect. Talaromyces</taxon>
    </lineage>
</organism>
<keyword evidence="4" id="KW-0804">Transcription</keyword>
<evidence type="ECO:0000313" key="6">
    <source>
        <dbReference type="EMBL" id="GAM35757.1"/>
    </source>
</evidence>
<dbReference type="Proteomes" id="UP000053095">
    <property type="component" value="Unassembled WGS sequence"/>
</dbReference>
<proteinExistence type="predicted"/>
<evidence type="ECO:0000256" key="1">
    <source>
        <dbReference type="ARBA" id="ARBA00022723"/>
    </source>
</evidence>
<gene>
    <name evidence="6" type="ORF">TCE0_017r04329</name>
</gene>
<dbReference type="EMBL" id="DF933813">
    <property type="protein sequence ID" value="GAM35757.1"/>
    <property type="molecule type" value="Genomic_DNA"/>
</dbReference>
<keyword evidence="7" id="KW-1185">Reference proteome</keyword>
<keyword evidence="2" id="KW-0862">Zinc</keyword>
<keyword evidence="1" id="KW-0479">Metal-binding</keyword>
<evidence type="ECO:0000256" key="3">
    <source>
        <dbReference type="ARBA" id="ARBA00023015"/>
    </source>
</evidence>
<accession>A0A6V8H356</accession>
<evidence type="ECO:0000256" key="2">
    <source>
        <dbReference type="ARBA" id="ARBA00022833"/>
    </source>
</evidence>
<dbReference type="AlphaFoldDB" id="A0A6V8H356"/>
<keyword evidence="3" id="KW-0805">Transcription regulation</keyword>
<dbReference type="PANTHER" id="PTHR47660:SF3">
    <property type="entry name" value="FINGER DOMAIN PROTEIN, PUTATIVE (AFU_ORTHOLOGUE AFUA_4G03310)-RELATED"/>
    <property type="match status" value="1"/>
</dbReference>
<evidence type="ECO:0000256" key="4">
    <source>
        <dbReference type="ARBA" id="ARBA00023163"/>
    </source>
</evidence>